<dbReference type="Pfam" id="PF00096">
    <property type="entry name" value="zf-C2H2"/>
    <property type="match status" value="1"/>
</dbReference>
<keyword evidence="1" id="KW-0863">Zinc-finger</keyword>
<dbReference type="PROSITE" id="PS50157">
    <property type="entry name" value="ZINC_FINGER_C2H2_2"/>
    <property type="match status" value="1"/>
</dbReference>
<dbReference type="EMBL" id="KV907509">
    <property type="protein sequence ID" value="OOF91960.1"/>
    <property type="molecule type" value="Genomic_DNA"/>
</dbReference>
<dbReference type="PROSITE" id="PS00028">
    <property type="entry name" value="ZINC_FINGER_C2H2_1"/>
    <property type="match status" value="1"/>
</dbReference>
<organism evidence="3 4">
    <name type="scientific">Aspergillus carbonarius (strain ITEM 5010)</name>
    <dbReference type="NCBI Taxonomy" id="602072"/>
    <lineage>
        <taxon>Eukaryota</taxon>
        <taxon>Fungi</taxon>
        <taxon>Dikarya</taxon>
        <taxon>Ascomycota</taxon>
        <taxon>Pezizomycotina</taxon>
        <taxon>Eurotiomycetes</taxon>
        <taxon>Eurotiomycetidae</taxon>
        <taxon>Eurotiales</taxon>
        <taxon>Aspergillaceae</taxon>
        <taxon>Aspergillus</taxon>
        <taxon>Aspergillus subgen. Circumdati</taxon>
    </lineage>
</organism>
<dbReference type="SUPFAM" id="SSF57667">
    <property type="entry name" value="beta-beta-alpha zinc fingers"/>
    <property type="match status" value="1"/>
</dbReference>
<dbReference type="GO" id="GO:0008270">
    <property type="term" value="F:zinc ion binding"/>
    <property type="evidence" value="ECO:0007669"/>
    <property type="project" value="UniProtKB-KW"/>
</dbReference>
<protein>
    <recommendedName>
        <fullName evidence="2">C2H2-type domain-containing protein</fullName>
    </recommendedName>
</protein>
<evidence type="ECO:0000256" key="1">
    <source>
        <dbReference type="PROSITE-ProRule" id="PRU00042"/>
    </source>
</evidence>
<dbReference type="STRING" id="602072.A0A1R3RBV2"/>
<evidence type="ECO:0000313" key="3">
    <source>
        <dbReference type="EMBL" id="OOF91960.1"/>
    </source>
</evidence>
<name>A0A1R3RBV2_ASPC5</name>
<dbReference type="InterPro" id="IPR013087">
    <property type="entry name" value="Znf_C2H2_type"/>
</dbReference>
<dbReference type="VEuPathDB" id="FungiDB:ASPCADRAFT_134007"/>
<dbReference type="InterPro" id="IPR036236">
    <property type="entry name" value="Znf_C2H2_sf"/>
</dbReference>
<dbReference type="AlphaFoldDB" id="A0A1R3RBV2"/>
<keyword evidence="1" id="KW-0862">Zinc</keyword>
<proteinExistence type="predicted"/>
<sequence length="193" mass="21226">MPRASGDSFARPDNAKDTFSPPYSYPANGVFPSVLHPISPLSPSPWATSGHMNCYNGTAMGQSGPGTFLGPTQGPVTMGAAANPMANTQMQVSVEGFGSHIHFPSINYSPRGTFNEAPTTRPTFYPCLWLYCTQTFQRHRDFKRHVITLHISPGSYACPHCEHISNRKDNLKSHLRNIHRLQLQESHAGTLCT</sequence>
<keyword evidence="4" id="KW-1185">Reference proteome</keyword>
<dbReference type="OrthoDB" id="654211at2759"/>
<keyword evidence="1" id="KW-0479">Metal-binding</keyword>
<dbReference type="Proteomes" id="UP000188318">
    <property type="component" value="Unassembled WGS sequence"/>
</dbReference>
<gene>
    <name evidence="3" type="ORF">ASPCADRAFT_134007</name>
</gene>
<dbReference type="Gene3D" id="3.30.160.60">
    <property type="entry name" value="Classic Zinc Finger"/>
    <property type="match status" value="1"/>
</dbReference>
<reference evidence="4" key="1">
    <citation type="journal article" date="2017" name="Genome Biol.">
        <title>Comparative genomics reveals high biological diversity and specific adaptations in the industrially and medically important fungal genus Aspergillus.</title>
        <authorList>
            <person name="de Vries R.P."/>
            <person name="Riley R."/>
            <person name="Wiebenga A."/>
            <person name="Aguilar-Osorio G."/>
            <person name="Amillis S."/>
            <person name="Uchima C.A."/>
            <person name="Anderluh G."/>
            <person name="Asadollahi M."/>
            <person name="Askin M."/>
            <person name="Barry K."/>
            <person name="Battaglia E."/>
            <person name="Bayram O."/>
            <person name="Benocci T."/>
            <person name="Braus-Stromeyer S.A."/>
            <person name="Caldana C."/>
            <person name="Canovas D."/>
            <person name="Cerqueira G.C."/>
            <person name="Chen F."/>
            <person name="Chen W."/>
            <person name="Choi C."/>
            <person name="Clum A."/>
            <person name="Dos Santos R.A."/>
            <person name="Damasio A.R."/>
            <person name="Diallinas G."/>
            <person name="Emri T."/>
            <person name="Fekete E."/>
            <person name="Flipphi M."/>
            <person name="Freyberg S."/>
            <person name="Gallo A."/>
            <person name="Gournas C."/>
            <person name="Habgood R."/>
            <person name="Hainaut M."/>
            <person name="Harispe M.L."/>
            <person name="Henrissat B."/>
            <person name="Hilden K.S."/>
            <person name="Hope R."/>
            <person name="Hossain A."/>
            <person name="Karabika E."/>
            <person name="Karaffa L."/>
            <person name="Karanyi Z."/>
            <person name="Krasevec N."/>
            <person name="Kuo A."/>
            <person name="Kusch H."/>
            <person name="LaButti K."/>
            <person name="Lagendijk E.L."/>
            <person name="Lapidus A."/>
            <person name="Levasseur A."/>
            <person name="Lindquist E."/>
            <person name="Lipzen A."/>
            <person name="Logrieco A.F."/>
            <person name="MacCabe A."/>
            <person name="Maekelae M.R."/>
            <person name="Malavazi I."/>
            <person name="Melin P."/>
            <person name="Meyer V."/>
            <person name="Mielnichuk N."/>
            <person name="Miskei M."/>
            <person name="Molnar A.P."/>
            <person name="Mule G."/>
            <person name="Ngan C.Y."/>
            <person name="Orejas M."/>
            <person name="Orosz E."/>
            <person name="Ouedraogo J.P."/>
            <person name="Overkamp K.M."/>
            <person name="Park H.-S."/>
            <person name="Perrone G."/>
            <person name="Piumi F."/>
            <person name="Punt P.J."/>
            <person name="Ram A.F."/>
            <person name="Ramon A."/>
            <person name="Rauscher S."/>
            <person name="Record E."/>
            <person name="Riano-Pachon D.M."/>
            <person name="Robert V."/>
            <person name="Roehrig J."/>
            <person name="Ruller R."/>
            <person name="Salamov A."/>
            <person name="Salih N.S."/>
            <person name="Samson R.A."/>
            <person name="Sandor E."/>
            <person name="Sanguinetti M."/>
            <person name="Schuetze T."/>
            <person name="Sepcic K."/>
            <person name="Shelest E."/>
            <person name="Sherlock G."/>
            <person name="Sophianopoulou V."/>
            <person name="Squina F.M."/>
            <person name="Sun H."/>
            <person name="Susca A."/>
            <person name="Todd R.B."/>
            <person name="Tsang A."/>
            <person name="Unkles S.E."/>
            <person name="van de Wiele N."/>
            <person name="van Rossen-Uffink D."/>
            <person name="Oliveira J.V."/>
            <person name="Vesth T.C."/>
            <person name="Visser J."/>
            <person name="Yu J.-H."/>
            <person name="Zhou M."/>
            <person name="Andersen M.R."/>
            <person name="Archer D.B."/>
            <person name="Baker S.E."/>
            <person name="Benoit I."/>
            <person name="Brakhage A.A."/>
            <person name="Braus G.H."/>
            <person name="Fischer R."/>
            <person name="Frisvad J.C."/>
            <person name="Goldman G.H."/>
            <person name="Houbraken J."/>
            <person name="Oakley B."/>
            <person name="Pocsi I."/>
            <person name="Scazzocchio C."/>
            <person name="Seiboth B."/>
            <person name="vanKuyk P.A."/>
            <person name="Wortman J."/>
            <person name="Dyer P.S."/>
            <person name="Grigoriev I.V."/>
        </authorList>
    </citation>
    <scope>NUCLEOTIDE SEQUENCE [LARGE SCALE GENOMIC DNA]</scope>
    <source>
        <strain evidence="4">ITEM 5010</strain>
    </source>
</reference>
<dbReference type="SMART" id="SM00355">
    <property type="entry name" value="ZnF_C2H2"/>
    <property type="match status" value="2"/>
</dbReference>
<accession>A0A1R3RBV2</accession>
<feature type="domain" description="C2H2-type" evidence="2">
    <location>
        <begin position="156"/>
        <end position="179"/>
    </location>
</feature>
<evidence type="ECO:0000259" key="2">
    <source>
        <dbReference type="PROSITE" id="PS50157"/>
    </source>
</evidence>
<evidence type="ECO:0000313" key="4">
    <source>
        <dbReference type="Proteomes" id="UP000188318"/>
    </source>
</evidence>